<comment type="caution">
    <text evidence="3">The sequence shown here is derived from an EMBL/GenBank/DDBJ whole genome shotgun (WGS) entry which is preliminary data.</text>
</comment>
<dbReference type="InterPro" id="IPR036282">
    <property type="entry name" value="Glutathione-S-Trfase_C_sf"/>
</dbReference>
<accession>A0A2U2I542</accession>
<gene>
    <name evidence="3" type="ORF">C7C56_004445</name>
</gene>
<dbReference type="OrthoDB" id="3828095at2"/>
<keyword evidence="4" id="KW-1185">Reference proteome</keyword>
<proteinExistence type="predicted"/>
<dbReference type="AlphaFoldDB" id="A0A2U2I542"/>
<dbReference type="SUPFAM" id="SSF47616">
    <property type="entry name" value="GST C-terminal domain-like"/>
    <property type="match status" value="1"/>
</dbReference>
<evidence type="ECO:0000313" key="3">
    <source>
        <dbReference type="EMBL" id="PWF54938.1"/>
    </source>
</evidence>
<protein>
    <submittedName>
        <fullName evidence="3">Glutathione S-transferase domain-containing protein</fullName>
    </submittedName>
</protein>
<dbReference type="GO" id="GO:0016740">
    <property type="term" value="F:transferase activity"/>
    <property type="evidence" value="ECO:0007669"/>
    <property type="project" value="UniProtKB-KW"/>
</dbReference>
<evidence type="ECO:0000259" key="2">
    <source>
        <dbReference type="PROSITE" id="PS50405"/>
    </source>
</evidence>
<dbReference type="EMBL" id="PXWF02000060">
    <property type="protein sequence ID" value="PWF54938.1"/>
    <property type="molecule type" value="Genomic_DNA"/>
</dbReference>
<sequence>MERNTGRCVHAQPAGGPGQGPPAHQRENQYFAGPHFTLVDAAFGPVFRYFDVYDGVSGVDLFAAAPKLRAWRAALAAHPSVRGAVAPDYGARLAAFTVGQGESI</sequence>
<evidence type="ECO:0000313" key="4">
    <source>
        <dbReference type="Proteomes" id="UP000241421"/>
    </source>
</evidence>
<name>A0A2U2I542_9BURK</name>
<keyword evidence="3" id="KW-0808">Transferase</keyword>
<dbReference type="RefSeq" id="WP_106756281.1">
    <property type="nucleotide sequence ID" value="NZ_PXWF02000060.1"/>
</dbReference>
<dbReference type="CDD" id="cd00299">
    <property type="entry name" value="GST_C_family"/>
    <property type="match status" value="1"/>
</dbReference>
<organism evidence="3 4">
    <name type="scientific">Massilia glaciei</name>
    <dbReference type="NCBI Taxonomy" id="1524097"/>
    <lineage>
        <taxon>Bacteria</taxon>
        <taxon>Pseudomonadati</taxon>
        <taxon>Pseudomonadota</taxon>
        <taxon>Betaproteobacteria</taxon>
        <taxon>Burkholderiales</taxon>
        <taxon>Oxalobacteraceae</taxon>
        <taxon>Telluria group</taxon>
        <taxon>Massilia</taxon>
    </lineage>
</organism>
<dbReference type="InterPro" id="IPR010987">
    <property type="entry name" value="Glutathione-S-Trfase_C-like"/>
</dbReference>
<dbReference type="Proteomes" id="UP000241421">
    <property type="component" value="Unassembled WGS sequence"/>
</dbReference>
<feature type="region of interest" description="Disordered" evidence="1">
    <location>
        <begin position="1"/>
        <end position="27"/>
    </location>
</feature>
<evidence type="ECO:0000256" key="1">
    <source>
        <dbReference type="SAM" id="MobiDB-lite"/>
    </source>
</evidence>
<dbReference type="PROSITE" id="PS50405">
    <property type="entry name" value="GST_CTER"/>
    <property type="match status" value="1"/>
</dbReference>
<feature type="domain" description="GST C-terminal" evidence="2">
    <location>
        <begin position="1"/>
        <end position="96"/>
    </location>
</feature>
<dbReference type="Pfam" id="PF13410">
    <property type="entry name" value="GST_C_2"/>
    <property type="match status" value="1"/>
</dbReference>
<reference evidence="3 4" key="1">
    <citation type="submission" date="2018-04" db="EMBL/GenBank/DDBJ databases">
        <title>Massilia violaceinigra sp. nov., a novel purple-pigmented bacterium isolated from Tianshan glacier, Xinjiang, China.</title>
        <authorList>
            <person name="Wang H."/>
        </authorList>
    </citation>
    <scope>NUCLEOTIDE SEQUENCE [LARGE SCALE GENOMIC DNA]</scope>
    <source>
        <strain evidence="3 4">B448-2</strain>
    </source>
</reference>
<dbReference type="Gene3D" id="1.20.1050.10">
    <property type="match status" value="1"/>
</dbReference>